<gene>
    <name evidence="2" type="ORF">GCM10010365_57370</name>
</gene>
<reference evidence="2" key="2">
    <citation type="submission" date="2020-09" db="EMBL/GenBank/DDBJ databases">
        <authorList>
            <person name="Sun Q."/>
            <person name="Ohkuma M."/>
        </authorList>
    </citation>
    <scope>NUCLEOTIDE SEQUENCE</scope>
    <source>
        <strain evidence="2">JCM 4815</strain>
    </source>
</reference>
<dbReference type="InterPro" id="IPR037523">
    <property type="entry name" value="VOC_core"/>
</dbReference>
<dbReference type="EMBL" id="BMVW01000014">
    <property type="protein sequence ID" value="GGZ29544.1"/>
    <property type="molecule type" value="Genomic_DNA"/>
</dbReference>
<dbReference type="InterPro" id="IPR029068">
    <property type="entry name" value="Glyas_Bleomycin-R_OHBP_Dase"/>
</dbReference>
<evidence type="ECO:0000313" key="2">
    <source>
        <dbReference type="EMBL" id="GGZ29544.1"/>
    </source>
</evidence>
<feature type="domain" description="VOC" evidence="1">
    <location>
        <begin position="11"/>
        <end position="127"/>
    </location>
</feature>
<dbReference type="PROSITE" id="PS51819">
    <property type="entry name" value="VOC"/>
    <property type="match status" value="1"/>
</dbReference>
<keyword evidence="3" id="KW-1185">Reference proteome</keyword>
<dbReference type="Proteomes" id="UP000622166">
    <property type="component" value="Unassembled WGS sequence"/>
</dbReference>
<proteinExistence type="predicted"/>
<dbReference type="PANTHER" id="PTHR35908:SF1">
    <property type="entry name" value="CONSERVED PROTEIN"/>
    <property type="match status" value="1"/>
</dbReference>
<evidence type="ECO:0000259" key="1">
    <source>
        <dbReference type="PROSITE" id="PS51819"/>
    </source>
</evidence>
<accession>A0A918Q0W1</accession>
<dbReference type="SUPFAM" id="SSF54593">
    <property type="entry name" value="Glyoxalase/Bleomycin resistance protein/Dihydroxybiphenyl dioxygenase"/>
    <property type="match status" value="1"/>
</dbReference>
<organism evidence="2 3">
    <name type="scientific">Streptomyces poonensis</name>
    <dbReference type="NCBI Taxonomy" id="68255"/>
    <lineage>
        <taxon>Bacteria</taxon>
        <taxon>Bacillati</taxon>
        <taxon>Actinomycetota</taxon>
        <taxon>Actinomycetes</taxon>
        <taxon>Kitasatosporales</taxon>
        <taxon>Streptomycetaceae</taxon>
        <taxon>Streptomyces</taxon>
    </lineage>
</organism>
<dbReference type="Pfam" id="PF18029">
    <property type="entry name" value="Glyoxalase_6"/>
    <property type="match status" value="1"/>
</dbReference>
<reference evidence="2" key="1">
    <citation type="journal article" date="2014" name="Int. J. Syst. Evol. Microbiol.">
        <title>Complete genome sequence of Corynebacterium casei LMG S-19264T (=DSM 44701T), isolated from a smear-ripened cheese.</title>
        <authorList>
            <consortium name="US DOE Joint Genome Institute (JGI-PGF)"/>
            <person name="Walter F."/>
            <person name="Albersmeier A."/>
            <person name="Kalinowski J."/>
            <person name="Ruckert C."/>
        </authorList>
    </citation>
    <scope>NUCLEOTIDE SEQUENCE</scope>
    <source>
        <strain evidence="2">JCM 4815</strain>
    </source>
</reference>
<dbReference type="AlphaFoldDB" id="A0A918Q0W1"/>
<dbReference type="PANTHER" id="PTHR35908">
    <property type="entry name" value="HYPOTHETICAL FUSION PROTEIN"/>
    <property type="match status" value="1"/>
</dbReference>
<dbReference type="Gene3D" id="3.10.180.10">
    <property type="entry name" value="2,3-Dihydroxybiphenyl 1,2-Dioxygenase, domain 1"/>
    <property type="match status" value="1"/>
</dbReference>
<evidence type="ECO:0000313" key="3">
    <source>
        <dbReference type="Proteomes" id="UP000622166"/>
    </source>
</evidence>
<protein>
    <submittedName>
        <fullName evidence="2">Glyoxalase</fullName>
    </submittedName>
</protein>
<name>A0A918Q0W1_9ACTN</name>
<sequence>MRGIVINMIGRLFSLVIDCPDPSELASFYERLLSLSRVEDTTDYVVLKSTTGTDIVALQRVDGFRPPRWRDPDRPAQMHVDVMVDDLDLAEPKVLALGATLLEGSDKPIGYRVYADPVGHPFCLVTRESVMLSE</sequence>
<dbReference type="InterPro" id="IPR041581">
    <property type="entry name" value="Glyoxalase_6"/>
</dbReference>
<comment type="caution">
    <text evidence="2">The sequence shown here is derived from an EMBL/GenBank/DDBJ whole genome shotgun (WGS) entry which is preliminary data.</text>
</comment>